<organism evidence="1 2">
    <name type="scientific">Nitrospira defluvii</name>
    <dbReference type="NCBI Taxonomy" id="330214"/>
    <lineage>
        <taxon>Bacteria</taxon>
        <taxon>Pseudomonadati</taxon>
        <taxon>Nitrospirota</taxon>
        <taxon>Nitrospiria</taxon>
        <taxon>Nitrospirales</taxon>
        <taxon>Nitrospiraceae</taxon>
        <taxon>Nitrospira</taxon>
    </lineage>
</organism>
<dbReference type="EMBL" id="CAJNBJ010000016">
    <property type="protein sequence ID" value="CAE6761926.1"/>
    <property type="molecule type" value="Genomic_DNA"/>
</dbReference>
<reference evidence="1 2" key="1">
    <citation type="submission" date="2021-02" db="EMBL/GenBank/DDBJ databases">
        <authorList>
            <person name="Han P."/>
        </authorList>
    </citation>
    <scope>NUCLEOTIDE SEQUENCE [LARGE SCALE GENOMIC DNA]</scope>
    <source>
        <strain evidence="1">Candidatus Nitrospira sp. ZN2</strain>
    </source>
</reference>
<accession>A0ABN7LP63</accession>
<protein>
    <submittedName>
        <fullName evidence="1">Uncharacterized protein</fullName>
    </submittedName>
</protein>
<comment type="caution">
    <text evidence="1">The sequence shown here is derived from an EMBL/GenBank/DDBJ whole genome shotgun (WGS) entry which is preliminary data.</text>
</comment>
<gene>
    <name evidence="1" type="ORF">NSPZN2_30687</name>
</gene>
<name>A0ABN7LP63_9BACT</name>
<dbReference type="Proteomes" id="UP000675880">
    <property type="component" value="Unassembled WGS sequence"/>
</dbReference>
<proteinExistence type="predicted"/>
<evidence type="ECO:0000313" key="1">
    <source>
        <dbReference type="EMBL" id="CAE6761926.1"/>
    </source>
</evidence>
<sequence length="42" mass="4669">MHSELTWGLAVRLYLDKTSGQIARSLRGICRVDLEPQGSVVL</sequence>
<evidence type="ECO:0000313" key="2">
    <source>
        <dbReference type="Proteomes" id="UP000675880"/>
    </source>
</evidence>
<keyword evidence="2" id="KW-1185">Reference proteome</keyword>